<dbReference type="AlphaFoldDB" id="B9XQH3"/>
<comment type="caution">
    <text evidence="12">The sequence shown here is derived from an EMBL/GenBank/DDBJ whole genome shotgun (WGS) entry which is preliminary data.</text>
</comment>
<evidence type="ECO:0000259" key="10">
    <source>
        <dbReference type="PROSITE" id="PS50112"/>
    </source>
</evidence>
<dbReference type="Pfam" id="PF07730">
    <property type="entry name" value="HisKA_3"/>
    <property type="match status" value="1"/>
</dbReference>
<dbReference type="STRING" id="320771.Cflav_PD0848"/>
<comment type="subcellular location">
    <subcellularLocation>
        <location evidence="1">Cell membrane</location>
        <topology evidence="1">Multi-pass membrane protein</topology>
    </subcellularLocation>
</comment>
<dbReference type="CDD" id="cd00130">
    <property type="entry name" value="PAS"/>
    <property type="match status" value="1"/>
</dbReference>
<proteinExistence type="predicted"/>
<keyword evidence="8 9" id="KW-0472">Membrane</keyword>
<keyword evidence="4 9" id="KW-0812">Transmembrane</keyword>
<dbReference type="InterPro" id="IPR035965">
    <property type="entry name" value="PAS-like_dom_sf"/>
</dbReference>
<dbReference type="SUPFAM" id="SSF55874">
    <property type="entry name" value="ATPase domain of HSP90 chaperone/DNA topoisomerase II/histidine kinase"/>
    <property type="match status" value="1"/>
</dbReference>
<accession>B9XQH3</accession>
<evidence type="ECO:0000256" key="2">
    <source>
        <dbReference type="ARBA" id="ARBA00022475"/>
    </source>
</evidence>
<dbReference type="GO" id="GO:0046983">
    <property type="term" value="F:protein dimerization activity"/>
    <property type="evidence" value="ECO:0007669"/>
    <property type="project" value="InterPro"/>
</dbReference>
<evidence type="ECO:0000256" key="9">
    <source>
        <dbReference type="SAM" id="Phobius"/>
    </source>
</evidence>
<dbReference type="SUPFAM" id="SSF55785">
    <property type="entry name" value="PYP-like sensor domain (PAS domain)"/>
    <property type="match status" value="1"/>
</dbReference>
<evidence type="ECO:0000256" key="5">
    <source>
        <dbReference type="ARBA" id="ARBA00022777"/>
    </source>
</evidence>
<dbReference type="InterPro" id="IPR000014">
    <property type="entry name" value="PAS"/>
</dbReference>
<dbReference type="Pfam" id="PF02518">
    <property type="entry name" value="HATPase_c"/>
    <property type="match status" value="1"/>
</dbReference>
<dbReference type="CDD" id="cd16917">
    <property type="entry name" value="HATPase_UhpB-NarQ-NarX-like"/>
    <property type="match status" value="1"/>
</dbReference>
<keyword evidence="6 9" id="KW-1133">Transmembrane helix</keyword>
<dbReference type="NCBIfam" id="TIGR00229">
    <property type="entry name" value="sensory_box"/>
    <property type="match status" value="1"/>
</dbReference>
<dbReference type="Gene3D" id="3.30.450.20">
    <property type="entry name" value="PAS domain"/>
    <property type="match status" value="1"/>
</dbReference>
<dbReference type="SMART" id="SM00387">
    <property type="entry name" value="HATPase_c"/>
    <property type="match status" value="1"/>
</dbReference>
<dbReference type="GO" id="GO:0006355">
    <property type="term" value="P:regulation of DNA-templated transcription"/>
    <property type="evidence" value="ECO:0007669"/>
    <property type="project" value="InterPro"/>
</dbReference>
<dbReference type="InterPro" id="IPR013767">
    <property type="entry name" value="PAS_fold"/>
</dbReference>
<organism evidence="12 13">
    <name type="scientific">Pedosphaera parvula (strain Ellin514)</name>
    <dbReference type="NCBI Taxonomy" id="320771"/>
    <lineage>
        <taxon>Bacteria</taxon>
        <taxon>Pseudomonadati</taxon>
        <taxon>Verrucomicrobiota</taxon>
        <taxon>Pedosphaerae</taxon>
        <taxon>Pedosphaerales</taxon>
        <taxon>Pedosphaeraceae</taxon>
        <taxon>Pedosphaera</taxon>
    </lineage>
</organism>
<gene>
    <name evidence="12" type="ORF">Cflav_PD0848</name>
</gene>
<sequence precursor="true">MHSDFTMKTRRNRVGLLAGKDWSCPVLIGLTVLLSAIVGLAQDQPLKELRTAEEIRRLSAEQASKHYPVHLKGVVTVYDPSLFSRFLQDETAGIYFLELSGGPPLSPGQLVEVEGETSAGEYAPIVVPRQIRVIGTASLPVAKPVTFQQLASGQEDSQFVEIHGIVRTAVTIDEQSKHQVIEIATGSGRLMANVQDLKLPLQDLVDSTVRVRGVCVTLFNRQRQLFHVRVVAPSAEDIVIEKPATEDPFSLPAQTIDSLLQFNPQGTVGHRVKVIGTVVYRQPDSALYIQDDKEGLYVQTQQQGRLLVGDRVEVSGFPAKGEYTPMLEDAIYRKIGADPLPVAPLISANEALKGTYDCRLVKMEATLLERARHSREQFMVLQAGGFIFHAYLPRKEGGTDFAYLQNGSKVTVTGVCLIEPGTDWRAGEDWRAKSFRILLRSPGDIFVLQRPSWWTLGKMLWMVGLLGIIVLGAFAWVANLRRRVNAQTKIIRQKLQAEATLKERYEDLFENANDMVYTHDLKGRITSVNTTGEKLLQRSRSKILGKTLLEYIAEEQEGAAANWMEQVIKGEAPPTAEWDFISASGQRIKLEISTRLIEQEGKKVEVEGMARDITERKRLEREILEISNREQRRIGHDLHDGVCQQLAGIAFMTSTLAEKLQEKGEAESAQVERISGLLNTAINQTRSVARGLFPVRLEENGLVSALEELAANAGDLFKISCRFVSEEPPVSVDNGIALHLYYIAQEAVTNAAKHAKAQNVFITLEPVKGGRYELTVKDDGVGLAIPEKAHPGMGIRIMHYRARVIGATLSLKSKPGSGTQVSCLFFPVSRELQQNGKQHNIQE</sequence>
<keyword evidence="3" id="KW-0808">Transferase</keyword>
<dbReference type="EMBL" id="ABOX02000054">
    <property type="protein sequence ID" value="EEF57898.1"/>
    <property type="molecule type" value="Genomic_DNA"/>
</dbReference>
<reference evidence="12 13" key="1">
    <citation type="journal article" date="2011" name="J. Bacteriol.">
        <title>Genome sequence of 'Pedosphaera parvula' Ellin514, an aerobic Verrucomicrobial isolate from pasture soil.</title>
        <authorList>
            <person name="Kant R."/>
            <person name="van Passel M.W."/>
            <person name="Sangwan P."/>
            <person name="Palva A."/>
            <person name="Lucas S."/>
            <person name="Copeland A."/>
            <person name="Lapidus A."/>
            <person name="Glavina Del Rio T."/>
            <person name="Dalin E."/>
            <person name="Tice H."/>
            <person name="Bruce D."/>
            <person name="Goodwin L."/>
            <person name="Pitluck S."/>
            <person name="Chertkov O."/>
            <person name="Larimer F.W."/>
            <person name="Land M.L."/>
            <person name="Hauser L."/>
            <person name="Brettin T.S."/>
            <person name="Detter J.C."/>
            <person name="Han S."/>
            <person name="de Vos W.M."/>
            <person name="Janssen P.H."/>
            <person name="Smidt H."/>
        </authorList>
    </citation>
    <scope>NUCLEOTIDE SEQUENCE [LARGE SCALE GENOMIC DNA]</scope>
    <source>
        <strain evidence="12 13">Ellin514</strain>
    </source>
</reference>
<dbReference type="Proteomes" id="UP000003688">
    <property type="component" value="Unassembled WGS sequence"/>
</dbReference>
<evidence type="ECO:0000256" key="6">
    <source>
        <dbReference type="ARBA" id="ARBA00022989"/>
    </source>
</evidence>
<evidence type="ECO:0000256" key="1">
    <source>
        <dbReference type="ARBA" id="ARBA00004651"/>
    </source>
</evidence>
<dbReference type="InterPro" id="IPR050482">
    <property type="entry name" value="Sensor_HK_TwoCompSys"/>
</dbReference>
<feature type="domain" description="PAS" evidence="10">
    <location>
        <begin position="501"/>
        <end position="571"/>
    </location>
</feature>
<evidence type="ECO:0000256" key="4">
    <source>
        <dbReference type="ARBA" id="ARBA00022692"/>
    </source>
</evidence>
<feature type="domain" description="PAC" evidence="11">
    <location>
        <begin position="574"/>
        <end position="625"/>
    </location>
</feature>
<evidence type="ECO:0000256" key="7">
    <source>
        <dbReference type="ARBA" id="ARBA00023012"/>
    </source>
</evidence>
<feature type="transmembrane region" description="Helical" evidence="9">
    <location>
        <begin position="459"/>
        <end position="480"/>
    </location>
</feature>
<keyword evidence="2" id="KW-1003">Cell membrane</keyword>
<dbReference type="PROSITE" id="PS50112">
    <property type="entry name" value="PAS"/>
    <property type="match status" value="1"/>
</dbReference>
<dbReference type="SMART" id="SM00091">
    <property type="entry name" value="PAS"/>
    <property type="match status" value="1"/>
</dbReference>
<keyword evidence="5 12" id="KW-0418">Kinase</keyword>
<dbReference type="PROSITE" id="PS50113">
    <property type="entry name" value="PAC"/>
    <property type="match status" value="1"/>
</dbReference>
<evidence type="ECO:0000256" key="3">
    <source>
        <dbReference type="ARBA" id="ARBA00022679"/>
    </source>
</evidence>
<dbReference type="PANTHER" id="PTHR24421">
    <property type="entry name" value="NITRATE/NITRITE SENSOR PROTEIN NARX-RELATED"/>
    <property type="match status" value="1"/>
</dbReference>
<name>B9XQH3_PEDPL</name>
<keyword evidence="7" id="KW-0902">Two-component regulatory system</keyword>
<evidence type="ECO:0000259" key="11">
    <source>
        <dbReference type="PROSITE" id="PS50113"/>
    </source>
</evidence>
<keyword evidence="13" id="KW-1185">Reference proteome</keyword>
<dbReference type="InterPro" id="IPR000700">
    <property type="entry name" value="PAS-assoc_C"/>
</dbReference>
<dbReference type="PANTHER" id="PTHR24421:SF37">
    <property type="entry name" value="SENSOR HISTIDINE KINASE NARS"/>
    <property type="match status" value="1"/>
</dbReference>
<dbReference type="Gene3D" id="1.20.5.1930">
    <property type="match status" value="1"/>
</dbReference>
<protein>
    <submittedName>
        <fullName evidence="12">PAS/PAC sensor signal transduction histidine kinase</fullName>
    </submittedName>
</protein>
<dbReference type="Gene3D" id="3.30.565.10">
    <property type="entry name" value="Histidine kinase-like ATPase, C-terminal domain"/>
    <property type="match status" value="1"/>
</dbReference>
<evidence type="ECO:0000313" key="12">
    <source>
        <dbReference type="EMBL" id="EEF57898.1"/>
    </source>
</evidence>
<evidence type="ECO:0000256" key="8">
    <source>
        <dbReference type="ARBA" id="ARBA00023136"/>
    </source>
</evidence>
<dbReference type="InterPro" id="IPR003594">
    <property type="entry name" value="HATPase_dom"/>
</dbReference>
<dbReference type="Pfam" id="PF00989">
    <property type="entry name" value="PAS"/>
    <property type="match status" value="1"/>
</dbReference>
<evidence type="ECO:0000313" key="13">
    <source>
        <dbReference type="Proteomes" id="UP000003688"/>
    </source>
</evidence>
<dbReference type="GO" id="GO:0005886">
    <property type="term" value="C:plasma membrane"/>
    <property type="evidence" value="ECO:0007669"/>
    <property type="project" value="UniProtKB-SubCell"/>
</dbReference>
<dbReference type="InterPro" id="IPR011712">
    <property type="entry name" value="Sig_transdc_His_kin_sub3_dim/P"/>
</dbReference>
<dbReference type="GO" id="GO:0000155">
    <property type="term" value="F:phosphorelay sensor kinase activity"/>
    <property type="evidence" value="ECO:0007669"/>
    <property type="project" value="InterPro"/>
</dbReference>
<dbReference type="InterPro" id="IPR036890">
    <property type="entry name" value="HATPase_C_sf"/>
</dbReference>